<dbReference type="InterPro" id="IPR045229">
    <property type="entry name" value="TPP_enz"/>
</dbReference>
<evidence type="ECO:0000256" key="3">
    <source>
        <dbReference type="ARBA" id="ARBA00007812"/>
    </source>
</evidence>
<comment type="catalytic activity">
    <reaction evidence="9">
        <text>2 pyruvate + H(+) = (2S)-2-acetolactate + CO2</text>
        <dbReference type="Rhea" id="RHEA:25249"/>
        <dbReference type="ChEBI" id="CHEBI:15361"/>
        <dbReference type="ChEBI" id="CHEBI:15378"/>
        <dbReference type="ChEBI" id="CHEBI:16526"/>
        <dbReference type="ChEBI" id="CHEBI:58476"/>
        <dbReference type="EC" id="2.2.1.6"/>
    </reaction>
</comment>
<protein>
    <recommendedName>
        <fullName evidence="4">acetolactate synthase</fullName>
        <ecNumber evidence="4">2.2.1.6</ecNumber>
    </recommendedName>
</protein>
<feature type="domain" description="Thiamine pyrophosphate enzyme TPP-binding" evidence="12">
    <location>
        <begin position="390"/>
        <end position="539"/>
    </location>
</feature>
<comment type="pathway">
    <text evidence="2">Amino-acid biosynthesis; L-valine biosynthesis; L-valine from pyruvate: step 1/4.</text>
</comment>
<dbReference type="SUPFAM" id="SSF52467">
    <property type="entry name" value="DHS-like NAD/FAD-binding domain"/>
    <property type="match status" value="1"/>
</dbReference>
<evidence type="ECO:0000256" key="7">
    <source>
        <dbReference type="ARBA" id="ARBA00023052"/>
    </source>
</evidence>
<comment type="similarity">
    <text evidence="3 10">Belongs to the TPP enzyme family.</text>
</comment>
<reference evidence="14 15" key="1">
    <citation type="submission" date="2022-06" db="EMBL/GenBank/DDBJ databases">
        <title>Genomic Encyclopedia of Archaeal and Bacterial Type Strains, Phase II (KMG-II): from individual species to whole genera.</title>
        <authorList>
            <person name="Goeker M."/>
        </authorList>
    </citation>
    <scope>NUCLEOTIDE SEQUENCE [LARGE SCALE GENOMIC DNA]</scope>
    <source>
        <strain evidence="14 15">DSM 45037</strain>
    </source>
</reference>
<accession>A0ABT1GZ03</accession>
<dbReference type="Gene3D" id="3.40.50.970">
    <property type="match status" value="2"/>
</dbReference>
<evidence type="ECO:0000256" key="9">
    <source>
        <dbReference type="ARBA" id="ARBA00048670"/>
    </source>
</evidence>
<keyword evidence="5" id="KW-0285">Flavoprotein</keyword>
<dbReference type="Proteomes" id="UP001205740">
    <property type="component" value="Unassembled WGS sequence"/>
</dbReference>
<evidence type="ECO:0000256" key="6">
    <source>
        <dbReference type="ARBA" id="ARBA00022827"/>
    </source>
</evidence>
<feature type="domain" description="Thiamine pyrophosphate enzyme N-terminal TPP-binding" evidence="13">
    <location>
        <begin position="15"/>
        <end position="119"/>
    </location>
</feature>
<evidence type="ECO:0000313" key="15">
    <source>
        <dbReference type="Proteomes" id="UP001205740"/>
    </source>
</evidence>
<comment type="caution">
    <text evidence="14">The sequence shown here is derived from an EMBL/GenBank/DDBJ whole genome shotgun (WGS) entry which is preliminary data.</text>
</comment>
<evidence type="ECO:0000256" key="10">
    <source>
        <dbReference type="RuleBase" id="RU362132"/>
    </source>
</evidence>
<evidence type="ECO:0000259" key="11">
    <source>
        <dbReference type="Pfam" id="PF00205"/>
    </source>
</evidence>
<evidence type="ECO:0000256" key="1">
    <source>
        <dbReference type="ARBA" id="ARBA00004974"/>
    </source>
</evidence>
<dbReference type="SUPFAM" id="SSF52518">
    <property type="entry name" value="Thiamin diphosphate-binding fold (THDP-binding)"/>
    <property type="match status" value="2"/>
</dbReference>
<keyword evidence="8" id="KW-0100">Branched-chain amino acid biosynthesis</keyword>
<dbReference type="EMBL" id="JAMTCG010000002">
    <property type="protein sequence ID" value="MCP2159747.1"/>
    <property type="molecule type" value="Genomic_DNA"/>
</dbReference>
<evidence type="ECO:0000313" key="14">
    <source>
        <dbReference type="EMBL" id="MCP2159747.1"/>
    </source>
</evidence>
<evidence type="ECO:0000259" key="13">
    <source>
        <dbReference type="Pfam" id="PF02776"/>
    </source>
</evidence>
<dbReference type="InterPro" id="IPR012001">
    <property type="entry name" value="Thiamin_PyroP_enz_TPP-bd_dom"/>
</dbReference>
<keyword evidence="8" id="KW-0028">Amino-acid biosynthesis</keyword>
<dbReference type="Pfam" id="PF02775">
    <property type="entry name" value="TPP_enzyme_C"/>
    <property type="match status" value="1"/>
</dbReference>
<dbReference type="PANTHER" id="PTHR18968">
    <property type="entry name" value="THIAMINE PYROPHOSPHATE ENZYMES"/>
    <property type="match status" value="1"/>
</dbReference>
<dbReference type="InterPro" id="IPR029035">
    <property type="entry name" value="DHS-like_NAD/FAD-binding_dom"/>
</dbReference>
<evidence type="ECO:0000256" key="4">
    <source>
        <dbReference type="ARBA" id="ARBA00013145"/>
    </source>
</evidence>
<dbReference type="PANTHER" id="PTHR18968:SF13">
    <property type="entry name" value="ACETOLACTATE SYNTHASE CATALYTIC SUBUNIT, MITOCHONDRIAL"/>
    <property type="match status" value="1"/>
</dbReference>
<dbReference type="Pfam" id="PF00205">
    <property type="entry name" value="TPP_enzyme_M"/>
    <property type="match status" value="1"/>
</dbReference>
<dbReference type="CDD" id="cd07035">
    <property type="entry name" value="TPP_PYR_POX_like"/>
    <property type="match status" value="1"/>
</dbReference>
<keyword evidence="6" id="KW-0274">FAD</keyword>
<dbReference type="InterPro" id="IPR012000">
    <property type="entry name" value="Thiamin_PyroP_enz_cen_dom"/>
</dbReference>
<keyword evidence="15" id="KW-1185">Reference proteome</keyword>
<organism evidence="14 15">
    <name type="scientific">Williamsia serinedens</name>
    <dbReference type="NCBI Taxonomy" id="391736"/>
    <lineage>
        <taxon>Bacteria</taxon>
        <taxon>Bacillati</taxon>
        <taxon>Actinomycetota</taxon>
        <taxon>Actinomycetes</taxon>
        <taxon>Mycobacteriales</taxon>
        <taxon>Nocardiaceae</taxon>
        <taxon>Williamsia</taxon>
    </lineage>
</organism>
<feature type="domain" description="Thiamine pyrophosphate enzyme central" evidence="11">
    <location>
        <begin position="196"/>
        <end position="326"/>
    </location>
</feature>
<dbReference type="RefSeq" id="WP_253653357.1">
    <property type="nucleotide sequence ID" value="NZ_BAAAOE010000001.1"/>
</dbReference>
<dbReference type="InterPro" id="IPR029061">
    <property type="entry name" value="THDP-binding"/>
</dbReference>
<evidence type="ECO:0000256" key="8">
    <source>
        <dbReference type="ARBA" id="ARBA00023304"/>
    </source>
</evidence>
<dbReference type="InterPro" id="IPR011766">
    <property type="entry name" value="TPP_enzyme_TPP-bd"/>
</dbReference>
<dbReference type="CDD" id="cd00568">
    <property type="entry name" value="TPP_enzymes"/>
    <property type="match status" value="1"/>
</dbReference>
<dbReference type="Pfam" id="PF02776">
    <property type="entry name" value="TPP_enzyme_N"/>
    <property type="match status" value="1"/>
</dbReference>
<keyword evidence="7 10" id="KW-0786">Thiamine pyrophosphate</keyword>
<gene>
    <name evidence="14" type="ORF">LX12_000926</name>
</gene>
<evidence type="ECO:0000256" key="2">
    <source>
        <dbReference type="ARBA" id="ARBA00005025"/>
    </source>
</evidence>
<name>A0ABT1GZ03_9NOCA</name>
<evidence type="ECO:0000259" key="12">
    <source>
        <dbReference type="Pfam" id="PF02775"/>
    </source>
</evidence>
<comment type="pathway">
    <text evidence="1">Amino-acid biosynthesis; L-isoleucine biosynthesis; L-isoleucine from 2-oxobutanoate: step 1/4.</text>
</comment>
<sequence length="558" mass="58340">MTSTLNSSAVTTSSTADVVADVLVTLGVDRAFGVVGSGNFDVTTALVARGIPYAAARHEGGAATMADAYARMSGRVGVVTLHQGCGFTNALTGIGEAAKSRTPLLVLAADTPASSLHSNFRIDQDAITTAVGAISMRLTSAATAVAETARAYRTALDERRTVVLHMPLDVQAAPAVVAPIPPAAPVAPVRPNSDAVARLVEIIGSAQRPVFVCGRGSRAHAEPLRRLGEAAGALLATSAVANGLFHDDPWSLGISGGFSSPTTAELIADADLIVAWGCALNMWTMRHGRLIGEETVVVQVDDDRTALGKHRPVQLAVHGDVGLTAEDVLARLTPGAQRYRTTEVGDRIAASSRWRDVPVDDISTDTHIDPRVLSIALDDILPADKILSIDSGNFMGYPSTHISVPDQNGFCFTQAFQSIGLGLATGIGAALAQPDRLPVVAAGDGGLLMSAAELETVARLRLPMVVVCYNDSAYGAEVHHFGGDEYPDTDLSTVTFPDTDVAALARGVGFEAHTVRTVDDLEPLRAWVAGPRDRPILLDAKVAPDGGAWWLHEAFASH</sequence>
<proteinExistence type="inferred from homology"/>
<evidence type="ECO:0000256" key="5">
    <source>
        <dbReference type="ARBA" id="ARBA00022630"/>
    </source>
</evidence>
<dbReference type="EC" id="2.2.1.6" evidence="4"/>
<dbReference type="Gene3D" id="3.40.50.1220">
    <property type="entry name" value="TPP-binding domain"/>
    <property type="match status" value="1"/>
</dbReference>